<feature type="domain" description="HNH nuclease" evidence="1">
    <location>
        <begin position="49"/>
        <end position="92"/>
    </location>
</feature>
<evidence type="ECO:0000313" key="3">
    <source>
        <dbReference type="Proteomes" id="UP000515725"/>
    </source>
</evidence>
<gene>
    <name evidence="2" type="ORF">20A_00021</name>
</gene>
<proteinExistence type="predicted"/>
<dbReference type="GO" id="GO:0004519">
    <property type="term" value="F:endonuclease activity"/>
    <property type="evidence" value="ECO:0007669"/>
    <property type="project" value="InterPro"/>
</dbReference>
<dbReference type="InterPro" id="IPR003615">
    <property type="entry name" value="HNH_nuc"/>
</dbReference>
<dbReference type="Pfam" id="PF13392">
    <property type="entry name" value="HNH_3"/>
    <property type="match status" value="1"/>
</dbReference>
<evidence type="ECO:0000259" key="1">
    <source>
        <dbReference type="Pfam" id="PF13392"/>
    </source>
</evidence>
<organism evidence="2 3">
    <name type="scientific">Ralstonia phage Alix</name>
    <dbReference type="NCBI Taxonomy" id="2759718"/>
    <lineage>
        <taxon>Viruses</taxon>
        <taxon>Duplodnaviria</taxon>
        <taxon>Heunggongvirae</taxon>
        <taxon>Uroviricota</taxon>
        <taxon>Caudoviricetes</taxon>
        <taxon>Gervaisevirus</taxon>
        <taxon>Gervaisevirus claudettte</taxon>
    </lineage>
</organism>
<dbReference type="SUPFAM" id="SSF54060">
    <property type="entry name" value="His-Me finger endonucleases"/>
    <property type="match status" value="1"/>
</dbReference>
<dbReference type="EMBL" id="MT740727">
    <property type="protein sequence ID" value="QMV32471.1"/>
    <property type="molecule type" value="Genomic_DNA"/>
</dbReference>
<accession>A0A7G5B848</accession>
<name>A0A7G5B848_9CAUD</name>
<protein>
    <recommendedName>
        <fullName evidence="1">HNH nuclease domain-containing protein</fullName>
    </recommendedName>
</protein>
<evidence type="ECO:0000313" key="2">
    <source>
        <dbReference type="EMBL" id="QMV32471.1"/>
    </source>
</evidence>
<dbReference type="Proteomes" id="UP000515725">
    <property type="component" value="Segment"/>
</dbReference>
<dbReference type="InterPro" id="IPR044925">
    <property type="entry name" value="His-Me_finger_sf"/>
</dbReference>
<dbReference type="InterPro" id="IPR044930">
    <property type="entry name" value="Homing_endonuclease_His-Me"/>
</dbReference>
<reference evidence="2 3" key="1">
    <citation type="submission" date="2020-07" db="EMBL/GenBank/DDBJ databases">
        <title>Ralstonia phages.</title>
        <authorList>
            <person name="Trotereau A."/>
            <person name="Boyer C."/>
            <person name="Torres-Barcelo C."/>
        </authorList>
    </citation>
    <scope>NUCLEOTIDE SEQUENCE [LARGE SCALE GENOMIC DNA]</scope>
</reference>
<dbReference type="Gene3D" id="3.90.75.10">
    <property type="entry name" value="Homing Intron 3 (I-ppo) Encoded Endonuclease, Chain A"/>
    <property type="match status" value="1"/>
</dbReference>
<sequence length="150" mass="16574">MSTILERFEAKFDPCPTTGCYLWTAAIDDKGYGRLYTGVNDNGNPKAEQAHRVAYRLFVGPIPAGMEVCHHCDTPACVNPSHLFVGTHNDNMADRDAKGRAIAGQSHKTHCPRGHAYSGDNLYTHKGSRKCKACNALRTANWRERNKQAA</sequence>